<organism evidence="1 2">
    <name type="scientific">Biomphalaria glabrata</name>
    <name type="common">Bloodfluke planorb</name>
    <name type="synonym">Freshwater snail</name>
    <dbReference type="NCBI Taxonomy" id="6526"/>
    <lineage>
        <taxon>Eukaryota</taxon>
        <taxon>Metazoa</taxon>
        <taxon>Spiralia</taxon>
        <taxon>Lophotrochozoa</taxon>
        <taxon>Mollusca</taxon>
        <taxon>Gastropoda</taxon>
        <taxon>Heterobranchia</taxon>
        <taxon>Euthyneura</taxon>
        <taxon>Panpulmonata</taxon>
        <taxon>Hygrophila</taxon>
        <taxon>Lymnaeoidea</taxon>
        <taxon>Planorbidae</taxon>
        <taxon>Biomphalaria</taxon>
    </lineage>
</organism>
<dbReference type="AlphaFoldDB" id="A0A2C9LL81"/>
<evidence type="ECO:0000313" key="1">
    <source>
        <dbReference type="EnsemblMetazoa" id="BGLB032299-PA"/>
    </source>
</evidence>
<dbReference type="EnsemblMetazoa" id="BGLB032299-RA">
    <property type="protein sequence ID" value="BGLB032299-PA"/>
    <property type="gene ID" value="BGLB032299"/>
</dbReference>
<evidence type="ECO:0008006" key="3">
    <source>
        <dbReference type="Google" id="ProtNLM"/>
    </source>
</evidence>
<sequence length="678" mass="77742">MSEVRSSERRIRKRKHGQCFREEWLEDPEFMDWLQQDPLDSSSSYCTCCKSHLKHADRSMLMAHKQTMKHTNAMAGIPVPTPKNIEKKMQEAENQAIAELLIACYFTEHRLPYHHVDDLTAICKSAFPDCKIARKLALKKTKLACLVQDGIAYHEKEELAEICRTQKFSIMIDENIDMSVGNLIAVVVRFFDIQKLDIVDVLFDTISPDNGTSEDIYNAVKMLFLNKNIPLENIIGFGSDNCLNGVYSLLKAEVPTVFGIGCDCHSFSLCFNYAIKMLPSYFETFLHDIATYFVNKGKQLTDFGVNVDIVNSLQDKVQELSSTRWLSYENIINVILDQWNVLINYFQIDSKTDNVDTSLQIYSTMLTRGTKHMLLFLQYILQKVNAFNTEFQSDEFRLHLLHSLISQSYRDVLSCFIDDEVIVKHKLSEIDPCDLNIHKKHDDIFLGGKAMALLYQEPLNEDTEQFLTSCLQFLIELSSQIKQNFPIQETGIVAKLNVLDPQIVQSFKKSSTAITKLAIHFTNLIHPDQIKDLLIQWKALRASKEASRQSTSIPQYWYMLRHIKDSAGVPKYDIVSDLMTNLSVLPHSSTAAEKIFSQINMIKIKYPSPLKSEAVKDRLIARQMLVRKSVTCCTWEPGKELIKDAVGGACHKRFQMRLELYRALSGDDNLDIEEFESD</sequence>
<dbReference type="Proteomes" id="UP000076420">
    <property type="component" value="Unassembled WGS sequence"/>
</dbReference>
<dbReference type="OrthoDB" id="6048421at2759"/>
<protein>
    <recommendedName>
        <fullName evidence="3">HAT C-terminal dimerisation domain-containing protein</fullName>
    </recommendedName>
</protein>
<evidence type="ECO:0000313" key="2">
    <source>
        <dbReference type="Proteomes" id="UP000076420"/>
    </source>
</evidence>
<proteinExistence type="predicted"/>
<reference evidence="1" key="1">
    <citation type="submission" date="2020-05" db="UniProtKB">
        <authorList>
            <consortium name="EnsemblMetazoa"/>
        </authorList>
    </citation>
    <scope>IDENTIFICATION</scope>
    <source>
        <strain evidence="1">BB02</strain>
    </source>
</reference>
<dbReference type="EnsemblMetazoa" id="BGLB032299-RB">
    <property type="protein sequence ID" value="BGLB032299-PB"/>
    <property type="gene ID" value="BGLB032299"/>
</dbReference>
<name>A0A2C9LL81_BIOGL</name>
<dbReference type="RefSeq" id="XP_013077325.2">
    <property type="nucleotide sequence ID" value="XM_013221871.2"/>
</dbReference>
<dbReference type="VEuPathDB" id="VectorBase:BGLAX_051428"/>
<accession>A0A2C9LL81</accession>
<dbReference type="KEGG" id="bgt:106063481"/>
<dbReference type="PANTHER" id="PTHR37162:SF1">
    <property type="entry name" value="BED-TYPE DOMAIN-CONTAINING PROTEIN"/>
    <property type="match status" value="1"/>
</dbReference>
<gene>
    <name evidence="1" type="primary">106063481</name>
</gene>
<dbReference type="VEuPathDB" id="VectorBase:BGLB032299"/>
<dbReference type="InterPro" id="IPR012337">
    <property type="entry name" value="RNaseH-like_sf"/>
</dbReference>
<dbReference type="PANTHER" id="PTHR37162">
    <property type="entry name" value="HAT FAMILY DIMERISATION DOMAINCONTAINING PROTEIN-RELATED"/>
    <property type="match status" value="1"/>
</dbReference>
<dbReference type="SUPFAM" id="SSF53098">
    <property type="entry name" value="Ribonuclease H-like"/>
    <property type="match status" value="1"/>
</dbReference>